<keyword evidence="3" id="KW-0378">Hydrolase</keyword>
<evidence type="ECO:0000313" key="8">
    <source>
        <dbReference type="WBParaSite" id="PSU_v2.g7960.t1"/>
    </source>
</evidence>
<keyword evidence="5" id="KW-0175">Coiled coil</keyword>
<dbReference type="WBParaSite" id="PSU_v2.g7960.t1">
    <property type="protein sequence ID" value="PSU_v2.g7960.t1"/>
    <property type="gene ID" value="PSU_v2.g7960"/>
</dbReference>
<dbReference type="InterPro" id="IPR007743">
    <property type="entry name" value="Immunity-related_GTPase-like"/>
</dbReference>
<evidence type="ECO:0000256" key="4">
    <source>
        <dbReference type="ARBA" id="ARBA00023134"/>
    </source>
</evidence>
<dbReference type="GO" id="GO:0016787">
    <property type="term" value="F:hydrolase activity"/>
    <property type="evidence" value="ECO:0007669"/>
    <property type="project" value="UniProtKB-KW"/>
</dbReference>
<dbReference type="PROSITE" id="PS51716">
    <property type="entry name" value="G_IRG"/>
    <property type="match status" value="1"/>
</dbReference>
<keyword evidence="4" id="KW-0342">GTP-binding</keyword>
<protein>
    <submittedName>
        <fullName evidence="8">IRG-type G domain-containing protein</fullName>
    </submittedName>
</protein>
<reference evidence="8" key="1">
    <citation type="submission" date="2022-11" db="UniProtKB">
        <authorList>
            <consortium name="WormBaseParasite"/>
        </authorList>
    </citation>
    <scope>IDENTIFICATION</scope>
</reference>
<dbReference type="PANTHER" id="PTHR32341:SF10">
    <property type="entry name" value="INTERFERON-INDUCIBLE GTPASE 5"/>
    <property type="match status" value="1"/>
</dbReference>
<evidence type="ECO:0000256" key="1">
    <source>
        <dbReference type="ARBA" id="ARBA00005429"/>
    </source>
</evidence>
<dbReference type="AlphaFoldDB" id="A0A914Z7W7"/>
<dbReference type="GO" id="GO:0016020">
    <property type="term" value="C:membrane"/>
    <property type="evidence" value="ECO:0007669"/>
    <property type="project" value="InterPro"/>
</dbReference>
<sequence>MKNAHTDQVVGLLTQHLSQRNEEVERLTADLKHLHTEFNNSKDNFVTYFKEKPKSDIEVPQHLKKIIEKAKKDLNLDTKNFYNIAFVGHTNTGKSSLINAIRGIDDDEKGAAPVGDVECTMVIEPYTFADPQLKHVKIYDVPGAGTISHDALNYYR</sequence>
<comment type="similarity">
    <text evidence="1">Belongs to the TRAFAC class dynamin-like GTPase superfamily. IRG family.</text>
</comment>
<evidence type="ECO:0000259" key="6">
    <source>
        <dbReference type="PROSITE" id="PS51716"/>
    </source>
</evidence>
<dbReference type="InterPro" id="IPR030385">
    <property type="entry name" value="G_IRG_dom"/>
</dbReference>
<keyword evidence="2" id="KW-0547">Nucleotide-binding</keyword>
<proteinExistence type="inferred from homology"/>
<dbReference type="InterPro" id="IPR027417">
    <property type="entry name" value="P-loop_NTPase"/>
</dbReference>
<accession>A0A914Z7W7</accession>
<dbReference type="GO" id="GO:0005525">
    <property type="term" value="F:GTP binding"/>
    <property type="evidence" value="ECO:0007669"/>
    <property type="project" value="UniProtKB-KW"/>
</dbReference>
<organism evidence="7 8">
    <name type="scientific">Panagrolaimus superbus</name>
    <dbReference type="NCBI Taxonomy" id="310955"/>
    <lineage>
        <taxon>Eukaryota</taxon>
        <taxon>Metazoa</taxon>
        <taxon>Ecdysozoa</taxon>
        <taxon>Nematoda</taxon>
        <taxon>Chromadorea</taxon>
        <taxon>Rhabditida</taxon>
        <taxon>Tylenchina</taxon>
        <taxon>Panagrolaimomorpha</taxon>
        <taxon>Panagrolaimoidea</taxon>
        <taxon>Panagrolaimidae</taxon>
        <taxon>Panagrolaimus</taxon>
    </lineage>
</organism>
<dbReference type="InterPro" id="IPR051515">
    <property type="entry name" value="IRG"/>
</dbReference>
<evidence type="ECO:0000256" key="5">
    <source>
        <dbReference type="SAM" id="Coils"/>
    </source>
</evidence>
<feature type="coiled-coil region" evidence="5">
    <location>
        <begin position="17"/>
        <end position="44"/>
    </location>
</feature>
<dbReference type="Proteomes" id="UP000887577">
    <property type="component" value="Unplaced"/>
</dbReference>
<feature type="domain" description="IRG-type G" evidence="6">
    <location>
        <begin position="80"/>
        <end position="156"/>
    </location>
</feature>
<name>A0A914Z7W7_9BILA</name>
<evidence type="ECO:0000256" key="3">
    <source>
        <dbReference type="ARBA" id="ARBA00022801"/>
    </source>
</evidence>
<dbReference type="SUPFAM" id="SSF52540">
    <property type="entry name" value="P-loop containing nucleoside triphosphate hydrolases"/>
    <property type="match status" value="1"/>
</dbReference>
<evidence type="ECO:0000313" key="7">
    <source>
        <dbReference type="Proteomes" id="UP000887577"/>
    </source>
</evidence>
<dbReference type="Gene3D" id="3.40.50.300">
    <property type="entry name" value="P-loop containing nucleotide triphosphate hydrolases"/>
    <property type="match status" value="1"/>
</dbReference>
<evidence type="ECO:0000256" key="2">
    <source>
        <dbReference type="ARBA" id="ARBA00022741"/>
    </source>
</evidence>
<keyword evidence="7" id="KW-1185">Reference proteome</keyword>
<dbReference type="PANTHER" id="PTHR32341">
    <property type="entry name" value="INTERFERON-INDUCIBLE GTPASE"/>
    <property type="match status" value="1"/>
</dbReference>
<dbReference type="Pfam" id="PF05049">
    <property type="entry name" value="IIGP"/>
    <property type="match status" value="1"/>
</dbReference>